<dbReference type="InterPro" id="IPR036282">
    <property type="entry name" value="Glutathione-S-Trfase_C_sf"/>
</dbReference>
<gene>
    <name evidence="3" type="ORF">EB796_003201</name>
</gene>
<dbReference type="PANTHER" id="PTHR11571:SF150">
    <property type="entry name" value="GLUTATHIONE S-TRANSFERASE"/>
    <property type="match status" value="1"/>
</dbReference>
<keyword evidence="1" id="KW-0812">Transmembrane</keyword>
<dbReference type="InterPro" id="IPR004045">
    <property type="entry name" value="Glutathione_S-Trfase_N"/>
</dbReference>
<dbReference type="InterPro" id="IPR050213">
    <property type="entry name" value="GST_superfamily"/>
</dbReference>
<dbReference type="Pfam" id="PF02798">
    <property type="entry name" value="GST_N"/>
    <property type="match status" value="1"/>
</dbReference>
<feature type="domain" description="GST N-terminal" evidence="2">
    <location>
        <begin position="4"/>
        <end position="82"/>
    </location>
</feature>
<dbReference type="GO" id="GO:0006749">
    <property type="term" value="P:glutathione metabolic process"/>
    <property type="evidence" value="ECO:0007669"/>
    <property type="project" value="TreeGrafter"/>
</dbReference>
<dbReference type="AlphaFoldDB" id="A0A7J7KJL4"/>
<dbReference type="SUPFAM" id="SSF52833">
    <property type="entry name" value="Thioredoxin-like"/>
    <property type="match status" value="1"/>
</dbReference>
<dbReference type="OrthoDB" id="414243at2759"/>
<dbReference type="SFLD" id="SFLDS00019">
    <property type="entry name" value="Glutathione_Transferase_(cytos"/>
    <property type="match status" value="1"/>
</dbReference>
<accession>A0A7J7KJL4</accession>
<keyword evidence="1" id="KW-0472">Membrane</keyword>
<organism evidence="3 4">
    <name type="scientific">Bugula neritina</name>
    <name type="common">Brown bryozoan</name>
    <name type="synonym">Sertularia neritina</name>
    <dbReference type="NCBI Taxonomy" id="10212"/>
    <lineage>
        <taxon>Eukaryota</taxon>
        <taxon>Metazoa</taxon>
        <taxon>Spiralia</taxon>
        <taxon>Lophotrochozoa</taxon>
        <taxon>Bryozoa</taxon>
        <taxon>Gymnolaemata</taxon>
        <taxon>Cheilostomatida</taxon>
        <taxon>Flustrina</taxon>
        <taxon>Buguloidea</taxon>
        <taxon>Bugulidae</taxon>
        <taxon>Bugula</taxon>
    </lineage>
</organism>
<dbReference type="Gene3D" id="1.20.1050.130">
    <property type="match status" value="1"/>
</dbReference>
<dbReference type="InterPro" id="IPR040079">
    <property type="entry name" value="Glutathione_S-Trfase"/>
</dbReference>
<dbReference type="SUPFAM" id="SSF47616">
    <property type="entry name" value="GST C-terminal domain-like"/>
    <property type="match status" value="1"/>
</dbReference>
<feature type="transmembrane region" description="Helical" evidence="1">
    <location>
        <begin position="154"/>
        <end position="174"/>
    </location>
</feature>
<evidence type="ECO:0000259" key="2">
    <source>
        <dbReference type="PROSITE" id="PS50404"/>
    </source>
</evidence>
<dbReference type="EMBL" id="VXIV02000409">
    <property type="protein sequence ID" value="KAF6038475.1"/>
    <property type="molecule type" value="Genomic_DNA"/>
</dbReference>
<name>A0A7J7KJL4_BUGNE</name>
<sequence length="179" mass="20046">MAESKDKLVYFNLRARAEATRMLYKVAEKEFVDHRFGSSDEFQNMKPALPFGQVPILETDHGMLSQSNVIARYVAKKLGLVGNDLWEEALHDTVVEASQDCVNTYAVPNIYSWKVFKSTPAPENASELLEAAKNKWVKVLNYVESIATGRGKKYIIGGYAWACGMLVVCCNAILQSRMS</sequence>
<dbReference type="CDD" id="cd03039">
    <property type="entry name" value="GST_N_Sigma_like"/>
    <property type="match status" value="1"/>
</dbReference>
<proteinExistence type="predicted"/>
<dbReference type="PANTHER" id="PTHR11571">
    <property type="entry name" value="GLUTATHIONE S-TRANSFERASE"/>
    <property type="match status" value="1"/>
</dbReference>
<evidence type="ECO:0000256" key="1">
    <source>
        <dbReference type="SAM" id="Phobius"/>
    </source>
</evidence>
<comment type="caution">
    <text evidence="3">The sequence shown here is derived from an EMBL/GenBank/DDBJ whole genome shotgun (WGS) entry which is preliminary data.</text>
</comment>
<keyword evidence="1" id="KW-1133">Transmembrane helix</keyword>
<dbReference type="GO" id="GO:0004364">
    <property type="term" value="F:glutathione transferase activity"/>
    <property type="evidence" value="ECO:0007669"/>
    <property type="project" value="TreeGrafter"/>
</dbReference>
<dbReference type="InterPro" id="IPR036249">
    <property type="entry name" value="Thioredoxin-like_sf"/>
</dbReference>
<dbReference type="Proteomes" id="UP000593567">
    <property type="component" value="Unassembled WGS sequence"/>
</dbReference>
<protein>
    <recommendedName>
        <fullName evidence="2">GST N-terminal domain-containing protein</fullName>
    </recommendedName>
</protein>
<dbReference type="PROSITE" id="PS50404">
    <property type="entry name" value="GST_NTER"/>
    <property type="match status" value="1"/>
</dbReference>
<keyword evidence="4" id="KW-1185">Reference proteome</keyword>
<evidence type="ECO:0000313" key="3">
    <source>
        <dbReference type="EMBL" id="KAF6038475.1"/>
    </source>
</evidence>
<evidence type="ECO:0000313" key="4">
    <source>
        <dbReference type="Proteomes" id="UP000593567"/>
    </source>
</evidence>
<reference evidence="3" key="1">
    <citation type="submission" date="2020-06" db="EMBL/GenBank/DDBJ databases">
        <title>Draft genome of Bugula neritina, a colonial animal packing powerful symbionts and potential medicines.</title>
        <authorList>
            <person name="Rayko M."/>
        </authorList>
    </citation>
    <scope>NUCLEOTIDE SEQUENCE [LARGE SCALE GENOMIC DNA]</scope>
    <source>
        <strain evidence="3">Kwan_BN1</strain>
    </source>
</reference>